<reference evidence="1 2" key="1">
    <citation type="submission" date="2018-10" db="EMBL/GenBank/DDBJ databases">
        <title>Oceanobacillus sp. YLB-02 draft genome.</title>
        <authorList>
            <person name="Yu L."/>
        </authorList>
    </citation>
    <scope>NUCLEOTIDE SEQUENCE [LARGE SCALE GENOMIC DNA]</scope>
    <source>
        <strain evidence="1 2">YLB-02</strain>
    </source>
</reference>
<evidence type="ECO:0008006" key="3">
    <source>
        <dbReference type="Google" id="ProtNLM"/>
    </source>
</evidence>
<evidence type="ECO:0000313" key="2">
    <source>
        <dbReference type="Proteomes" id="UP000270219"/>
    </source>
</evidence>
<proteinExistence type="predicted"/>
<dbReference type="Proteomes" id="UP000270219">
    <property type="component" value="Unassembled WGS sequence"/>
</dbReference>
<organism evidence="1 2">
    <name type="scientific">Oceanobacillus piezotolerans</name>
    <dbReference type="NCBI Taxonomy" id="2448030"/>
    <lineage>
        <taxon>Bacteria</taxon>
        <taxon>Bacillati</taxon>
        <taxon>Bacillota</taxon>
        <taxon>Bacilli</taxon>
        <taxon>Bacillales</taxon>
        <taxon>Bacillaceae</taxon>
        <taxon>Oceanobacillus</taxon>
    </lineage>
</organism>
<dbReference type="AlphaFoldDB" id="A0A498D3L9"/>
<evidence type="ECO:0000313" key="1">
    <source>
        <dbReference type="EMBL" id="RLL42060.1"/>
    </source>
</evidence>
<dbReference type="EMBL" id="RCHR01000006">
    <property type="protein sequence ID" value="RLL42060.1"/>
    <property type="molecule type" value="Genomic_DNA"/>
</dbReference>
<keyword evidence="2" id="KW-1185">Reference proteome</keyword>
<accession>A0A498D3L9</accession>
<comment type="caution">
    <text evidence="1">The sequence shown here is derived from an EMBL/GenBank/DDBJ whole genome shotgun (WGS) entry which is preliminary data.</text>
</comment>
<protein>
    <recommendedName>
        <fullName evidence="3">LSM domain-containing protein</fullName>
    </recommendedName>
</protein>
<name>A0A498D3L9_9BACI</name>
<gene>
    <name evidence="1" type="ORF">D8M04_15870</name>
</gene>
<sequence length="78" mass="9338">MAFRLRQLLDCDVKIVVDDDKKEIEGKIVFVGTDFIELLVDRDHECDHDRHRDHKKDCDCKKVFLFPFDSIKFIKKLD</sequence>